<dbReference type="PANTHER" id="PTHR24193:SF122">
    <property type="entry name" value="ANKYRIN REPEAT DOMAIN-CONTAINING PROTEIN 23"/>
    <property type="match status" value="1"/>
</dbReference>
<keyword evidence="5" id="KW-0472">Membrane</keyword>
<dbReference type="Proteomes" id="UP000001699">
    <property type="component" value="Unassembled WGS sequence"/>
</dbReference>
<feature type="transmembrane region" description="Helical" evidence="5">
    <location>
        <begin position="21"/>
        <end position="40"/>
    </location>
</feature>
<dbReference type="VEuPathDB" id="FungiDB:AFUB_079210"/>
<evidence type="ECO:0000256" key="2">
    <source>
        <dbReference type="ARBA" id="ARBA00023043"/>
    </source>
</evidence>
<organism evidence="6 7">
    <name type="scientific">Aspergillus fumigatus (strain CBS 144.89 / FGSC A1163 / CEA10)</name>
    <name type="common">Neosartorya fumigata</name>
    <dbReference type="NCBI Taxonomy" id="451804"/>
    <lineage>
        <taxon>Eukaryota</taxon>
        <taxon>Fungi</taxon>
        <taxon>Dikarya</taxon>
        <taxon>Ascomycota</taxon>
        <taxon>Pezizomycotina</taxon>
        <taxon>Eurotiomycetes</taxon>
        <taxon>Eurotiomycetidae</taxon>
        <taxon>Eurotiales</taxon>
        <taxon>Aspergillaceae</taxon>
        <taxon>Aspergillus</taxon>
        <taxon>Aspergillus subgen. Fumigati</taxon>
    </lineage>
</organism>
<dbReference type="GO" id="GO:0000976">
    <property type="term" value="F:transcription cis-regulatory region binding"/>
    <property type="evidence" value="ECO:0007669"/>
    <property type="project" value="TreeGrafter"/>
</dbReference>
<dbReference type="Pfam" id="PF12796">
    <property type="entry name" value="Ank_2"/>
    <property type="match status" value="1"/>
</dbReference>
<feature type="repeat" description="ANK" evidence="3">
    <location>
        <begin position="145"/>
        <end position="177"/>
    </location>
</feature>
<dbReference type="PANTHER" id="PTHR24193">
    <property type="entry name" value="ANKYRIN REPEAT PROTEIN"/>
    <property type="match status" value="1"/>
</dbReference>
<dbReference type="InterPro" id="IPR036770">
    <property type="entry name" value="Ankyrin_rpt-contain_sf"/>
</dbReference>
<dbReference type="InterPro" id="IPR002110">
    <property type="entry name" value="Ankyrin_rpt"/>
</dbReference>
<evidence type="ECO:0000256" key="4">
    <source>
        <dbReference type="SAM" id="MobiDB-lite"/>
    </source>
</evidence>
<dbReference type="SUPFAM" id="SSF48403">
    <property type="entry name" value="Ankyrin repeat"/>
    <property type="match status" value="1"/>
</dbReference>
<dbReference type="Gene3D" id="1.25.40.20">
    <property type="entry name" value="Ankyrin repeat-containing domain"/>
    <property type="match status" value="1"/>
</dbReference>
<dbReference type="OrthoDB" id="4807664at2759"/>
<keyword evidence="2 3" id="KW-0040">ANK repeat</keyword>
<dbReference type="PROSITE" id="PS50297">
    <property type="entry name" value="ANK_REP_REGION"/>
    <property type="match status" value="1"/>
</dbReference>
<name>B0Y907_ASPFC</name>
<evidence type="ECO:0000256" key="1">
    <source>
        <dbReference type="ARBA" id="ARBA00022737"/>
    </source>
</evidence>
<sequence>MMLIAQYSQNTQAHPISTTFVLIKIRIIIMGAGLATYLFLNMQSLAECIRYALFRAISSFPNIKSMAIIDGEFLRLKEFNEVKLNADIQDFLEDAHSSFTSKGALNPREPRFKRSLIHYAAMGDCSELLHFLLATGAARDDRDLNSRTPLSWAAEHGALKSVKILLEDGAEINSMDDMFSNAFVVAGTRGCSYATIGRHGSLSEAERCARVRCQAMLDPAEDQNALTDSQGQISSAQSFSDRPTNLTPPVIGVRWQSWSAGLDWKTVPSAPQANQSSRFHIGLPHNLILSESAVFSLTKYRPEFRP</sequence>
<dbReference type="HOGENOM" id="CLU_909048_0_0_1"/>
<protein>
    <submittedName>
        <fullName evidence="6">Ankyrin domain protein</fullName>
    </submittedName>
</protein>
<keyword evidence="7" id="KW-1185">Reference proteome</keyword>
<feature type="region of interest" description="Disordered" evidence="4">
    <location>
        <begin position="223"/>
        <end position="245"/>
    </location>
</feature>
<evidence type="ECO:0000313" key="6">
    <source>
        <dbReference type="EMBL" id="EDP49888.1"/>
    </source>
</evidence>
<dbReference type="GO" id="GO:0005634">
    <property type="term" value="C:nucleus"/>
    <property type="evidence" value="ECO:0007669"/>
    <property type="project" value="TreeGrafter"/>
</dbReference>
<dbReference type="EMBL" id="DS499599">
    <property type="protein sequence ID" value="EDP49888.1"/>
    <property type="molecule type" value="Genomic_DNA"/>
</dbReference>
<accession>B0Y907</accession>
<proteinExistence type="predicted"/>
<dbReference type="AlphaFoldDB" id="B0Y907"/>
<dbReference type="SMART" id="SM00248">
    <property type="entry name" value="ANK"/>
    <property type="match status" value="2"/>
</dbReference>
<evidence type="ECO:0000256" key="3">
    <source>
        <dbReference type="PROSITE-ProRule" id="PRU00023"/>
    </source>
</evidence>
<keyword evidence="5" id="KW-1133">Transmembrane helix</keyword>
<dbReference type="PROSITE" id="PS50088">
    <property type="entry name" value="ANK_REPEAT"/>
    <property type="match status" value="1"/>
</dbReference>
<evidence type="ECO:0000256" key="5">
    <source>
        <dbReference type="SAM" id="Phobius"/>
    </source>
</evidence>
<feature type="compositionally biased region" description="Polar residues" evidence="4">
    <location>
        <begin position="224"/>
        <end position="245"/>
    </location>
</feature>
<dbReference type="InterPro" id="IPR050663">
    <property type="entry name" value="Ankyrin-SOCS_Box"/>
</dbReference>
<evidence type="ECO:0000313" key="7">
    <source>
        <dbReference type="Proteomes" id="UP000001699"/>
    </source>
</evidence>
<keyword evidence="5" id="KW-0812">Transmembrane</keyword>
<gene>
    <name evidence="6" type="ORF">AFUB_079210</name>
</gene>
<keyword evidence="1" id="KW-0677">Repeat</keyword>
<reference evidence="6 7" key="1">
    <citation type="journal article" date="2008" name="PLoS Genet.">
        <title>Genomic islands in the pathogenic filamentous fungus Aspergillus fumigatus.</title>
        <authorList>
            <person name="Fedorova N.D."/>
            <person name="Khaldi N."/>
            <person name="Joardar V.S."/>
            <person name="Maiti R."/>
            <person name="Amedeo P."/>
            <person name="Anderson M.J."/>
            <person name="Crabtree J."/>
            <person name="Silva J.C."/>
            <person name="Badger J.H."/>
            <person name="Albarraq A."/>
            <person name="Angiuoli S."/>
            <person name="Bussey H."/>
            <person name="Bowyer P."/>
            <person name="Cotty P.J."/>
            <person name="Dyer P.S."/>
            <person name="Egan A."/>
            <person name="Galens K."/>
            <person name="Fraser-Liggett C.M."/>
            <person name="Haas B.J."/>
            <person name="Inman J.M."/>
            <person name="Kent R."/>
            <person name="Lemieux S."/>
            <person name="Malavazi I."/>
            <person name="Orvis J."/>
            <person name="Roemer T."/>
            <person name="Ronning C.M."/>
            <person name="Sundaram J.P."/>
            <person name="Sutton G."/>
            <person name="Turner G."/>
            <person name="Venter J.C."/>
            <person name="White O.R."/>
            <person name="Whitty B.R."/>
            <person name="Youngman P."/>
            <person name="Wolfe K.H."/>
            <person name="Goldman G.H."/>
            <person name="Wortman J.R."/>
            <person name="Jiang B."/>
            <person name="Denning D.W."/>
            <person name="Nierman W.C."/>
        </authorList>
    </citation>
    <scope>NUCLEOTIDE SEQUENCE [LARGE SCALE GENOMIC DNA]</scope>
    <source>
        <strain evidence="7">CBS 144.89 / FGSC A1163 / CEA10</strain>
    </source>
</reference>
<dbReference type="GO" id="GO:0045944">
    <property type="term" value="P:positive regulation of transcription by RNA polymerase II"/>
    <property type="evidence" value="ECO:0007669"/>
    <property type="project" value="TreeGrafter"/>
</dbReference>